<protein>
    <submittedName>
        <fullName evidence="2">Uncharacterized protein</fullName>
    </submittedName>
</protein>
<dbReference type="PANTHER" id="PTHR32215:SF0">
    <property type="entry name" value="CILIA- AND FLAGELLA-ASSOCIATED PROTEIN 57"/>
    <property type="match status" value="1"/>
</dbReference>
<feature type="coiled-coil region" evidence="1">
    <location>
        <begin position="155"/>
        <end position="193"/>
    </location>
</feature>
<feature type="coiled-coil region" evidence="1">
    <location>
        <begin position="37"/>
        <end position="106"/>
    </location>
</feature>
<dbReference type="Proteomes" id="UP000593565">
    <property type="component" value="Unassembled WGS sequence"/>
</dbReference>
<comment type="caution">
    <text evidence="2">The sequence shown here is derived from an EMBL/GenBank/DDBJ whole genome shotgun (WGS) entry which is preliminary data.</text>
</comment>
<evidence type="ECO:0000313" key="3">
    <source>
        <dbReference type="Proteomes" id="UP000593565"/>
    </source>
</evidence>
<reference evidence="2 3" key="1">
    <citation type="submission" date="2020-02" db="EMBL/GenBank/DDBJ databases">
        <title>A chromosome-scale genome assembly of the black bullhead catfish (Ameiurus melas).</title>
        <authorList>
            <person name="Wen M."/>
            <person name="Zham M."/>
            <person name="Cabau C."/>
            <person name="Klopp C."/>
            <person name="Donnadieu C."/>
            <person name="Roques C."/>
            <person name="Bouchez O."/>
            <person name="Lampietro C."/>
            <person name="Jouanno E."/>
            <person name="Herpin A."/>
            <person name="Louis A."/>
            <person name="Berthelot C."/>
            <person name="Parey E."/>
            <person name="Roest-Crollius H."/>
            <person name="Braasch I."/>
            <person name="Postlethwait J."/>
            <person name="Robinson-Rechavi M."/>
            <person name="Echchiki A."/>
            <person name="Begum T."/>
            <person name="Montfort J."/>
            <person name="Schartl M."/>
            <person name="Bobe J."/>
            <person name="Guiguen Y."/>
        </authorList>
    </citation>
    <scope>NUCLEOTIDE SEQUENCE [LARGE SCALE GENOMIC DNA]</scope>
    <source>
        <strain evidence="2">M_S1</strain>
        <tissue evidence="2">Blood</tissue>
    </source>
</reference>
<proteinExistence type="predicted"/>
<dbReference type="AlphaFoldDB" id="A0A7J6B3K0"/>
<keyword evidence="1" id="KW-0175">Coiled coil</keyword>
<dbReference type="EMBL" id="JAAGNN010000005">
    <property type="protein sequence ID" value="KAF4089496.1"/>
    <property type="molecule type" value="Genomic_DNA"/>
</dbReference>
<name>A0A7J6B3K0_AMEME</name>
<keyword evidence="3" id="KW-1185">Reference proteome</keyword>
<organism evidence="2 3">
    <name type="scientific">Ameiurus melas</name>
    <name type="common">Black bullhead</name>
    <name type="synonym">Silurus melas</name>
    <dbReference type="NCBI Taxonomy" id="219545"/>
    <lineage>
        <taxon>Eukaryota</taxon>
        <taxon>Metazoa</taxon>
        <taxon>Chordata</taxon>
        <taxon>Craniata</taxon>
        <taxon>Vertebrata</taxon>
        <taxon>Euteleostomi</taxon>
        <taxon>Actinopterygii</taxon>
        <taxon>Neopterygii</taxon>
        <taxon>Teleostei</taxon>
        <taxon>Ostariophysi</taxon>
        <taxon>Siluriformes</taxon>
        <taxon>Ictaluridae</taxon>
        <taxon>Ameiurus</taxon>
    </lineage>
</organism>
<accession>A0A7J6B3K0</accession>
<evidence type="ECO:0000313" key="2">
    <source>
        <dbReference type="EMBL" id="KAF4089496.1"/>
    </source>
</evidence>
<sequence length="225" mass="27307">MDYLVKQQDNVMENRIYDLKKKNDELEKFKFVLEYKVKELKKQLEPRENEVKEMKEQVHEMEAELEQFRKKCTQLDLTISELKLKLKATTKERQKERQRVQDVQAVLHRFKTDLHNCVGFIQEPKKLKESIREIYDRYVQQSDVVEIVGLDADVQREYSRQREHMERNVDSLKKRLAKDIKVHEAKNIKLMKENVFLIKEVNDLRTELRMMRAQIPQSEPTERFQ</sequence>
<dbReference type="PANTHER" id="PTHR32215">
    <property type="entry name" value="CILIA- AND FLAGELLA-ASSOCIATED PROTEIN 57"/>
    <property type="match status" value="1"/>
</dbReference>
<evidence type="ECO:0000256" key="1">
    <source>
        <dbReference type="SAM" id="Coils"/>
    </source>
</evidence>
<gene>
    <name evidence="2" type="ORF">AMELA_G00066630</name>
</gene>
<dbReference type="InterPro" id="IPR052993">
    <property type="entry name" value="CFA-57"/>
</dbReference>